<evidence type="ECO:0000313" key="3">
    <source>
        <dbReference type="EMBL" id="MDU8886524.1"/>
    </source>
</evidence>
<feature type="chain" id="PRO_5046629412" evidence="1">
    <location>
        <begin position="22"/>
        <end position="242"/>
    </location>
</feature>
<dbReference type="PROSITE" id="PS51257">
    <property type="entry name" value="PROKAR_LIPOPROTEIN"/>
    <property type="match status" value="1"/>
</dbReference>
<evidence type="ECO:0000256" key="1">
    <source>
        <dbReference type="SAM" id="SignalP"/>
    </source>
</evidence>
<evidence type="ECO:0000313" key="4">
    <source>
        <dbReference type="Proteomes" id="UP001268651"/>
    </source>
</evidence>
<evidence type="ECO:0000259" key="2">
    <source>
        <dbReference type="Pfam" id="PF10988"/>
    </source>
</evidence>
<keyword evidence="1" id="KW-0732">Signal</keyword>
<feature type="domain" description="Putative auto-transporter adhesin head GIN" evidence="2">
    <location>
        <begin position="47"/>
        <end position="226"/>
    </location>
</feature>
<dbReference type="EMBL" id="JAWHTF010000005">
    <property type="protein sequence ID" value="MDU8886524.1"/>
    <property type="molecule type" value="Genomic_DNA"/>
</dbReference>
<dbReference type="InterPro" id="IPR021255">
    <property type="entry name" value="DUF2807"/>
</dbReference>
<dbReference type="Gene3D" id="2.160.20.120">
    <property type="match status" value="1"/>
</dbReference>
<feature type="signal peptide" evidence="1">
    <location>
        <begin position="1"/>
        <end position="21"/>
    </location>
</feature>
<proteinExistence type="predicted"/>
<keyword evidence="4" id="KW-1185">Reference proteome</keyword>
<dbReference type="Pfam" id="PF10988">
    <property type="entry name" value="DUF2807"/>
    <property type="match status" value="1"/>
</dbReference>
<dbReference type="Proteomes" id="UP001268651">
    <property type="component" value="Unassembled WGS sequence"/>
</dbReference>
<dbReference type="RefSeq" id="WP_316662601.1">
    <property type="nucleotide sequence ID" value="NZ_JAWHTF010000005.1"/>
</dbReference>
<accession>A0ABU3U7Y7</accession>
<organism evidence="3 4">
    <name type="scientific">Gilvirhabdus luticola</name>
    <dbReference type="NCBI Taxonomy" id="3079858"/>
    <lineage>
        <taxon>Bacteria</taxon>
        <taxon>Pseudomonadati</taxon>
        <taxon>Bacteroidota</taxon>
        <taxon>Flavobacteriia</taxon>
        <taxon>Flavobacteriales</taxon>
        <taxon>Flavobacteriaceae</taxon>
        <taxon>Gilvirhabdus</taxon>
    </lineage>
</organism>
<sequence length="242" mass="25953">MTTLTKIIVATLMSLTLFSCNFDMHFNPGVKGNGNVQTEVRIINESFNSIHVSRGLDVYLTQSNTQSIKVEADENLHDIIVVEVENGELKITTTENIAHSKAQKVMVSFSDVSKITSTSGSDVYSTNVISVDNLRLKTTSGSDMELEVDTNTLECKSTSGSDLRLSGKTKNLIAEATSGSDIKAGKLMAESSQVEVTSGADITINTSQELNAKASSGGDITYYGNPEIVKKSDGVSGSIRKR</sequence>
<name>A0ABU3U7Y7_9FLAO</name>
<reference evidence="3 4" key="1">
    <citation type="submission" date="2023-10" db="EMBL/GenBank/DDBJ databases">
        <title>Marimonas sp. nov. isolated from tidal mud flat.</title>
        <authorList>
            <person name="Jaincy N.J."/>
            <person name="Srinivasan S."/>
            <person name="Lee S.-S."/>
        </authorList>
    </citation>
    <scope>NUCLEOTIDE SEQUENCE [LARGE SCALE GENOMIC DNA]</scope>
    <source>
        <strain evidence="3 4">MJ-SS3</strain>
    </source>
</reference>
<protein>
    <submittedName>
        <fullName evidence="3">Head GIN domain-containing protein</fullName>
    </submittedName>
</protein>
<gene>
    <name evidence="3" type="ORF">RXV94_10165</name>
</gene>
<comment type="caution">
    <text evidence="3">The sequence shown here is derived from an EMBL/GenBank/DDBJ whole genome shotgun (WGS) entry which is preliminary data.</text>
</comment>